<dbReference type="Gene3D" id="2.60.40.1910">
    <property type="match status" value="1"/>
</dbReference>
<keyword evidence="17" id="KW-1185">Reference proteome</keyword>
<dbReference type="GO" id="GO:0098552">
    <property type="term" value="C:side of membrane"/>
    <property type="evidence" value="ECO:0007669"/>
    <property type="project" value="UniProtKB-KW"/>
</dbReference>
<evidence type="ECO:0000256" key="7">
    <source>
        <dbReference type="ARBA" id="ARBA00022723"/>
    </source>
</evidence>
<dbReference type="Pfam" id="PF11838">
    <property type="entry name" value="ERAP1_C"/>
    <property type="match status" value="1"/>
</dbReference>
<keyword evidence="9" id="KW-0378">Hydrolase</keyword>
<reference evidence="16" key="1">
    <citation type="submission" date="2022-08" db="UniProtKB">
        <authorList>
            <consortium name="EnsemblMetazoa"/>
        </authorList>
    </citation>
    <scope>IDENTIFICATION</scope>
    <source>
        <strain evidence="16">Israel</strain>
    </source>
</reference>
<evidence type="ECO:0000256" key="1">
    <source>
        <dbReference type="ARBA" id="ARBA00001947"/>
    </source>
</evidence>
<keyword evidence="10" id="KW-0862">Zinc</keyword>
<dbReference type="InterPro" id="IPR050344">
    <property type="entry name" value="Peptidase_M1_aminopeptidases"/>
</dbReference>
<evidence type="ECO:0000256" key="10">
    <source>
        <dbReference type="ARBA" id="ARBA00022833"/>
    </source>
</evidence>
<dbReference type="GO" id="GO:0005737">
    <property type="term" value="C:cytoplasm"/>
    <property type="evidence" value="ECO:0007669"/>
    <property type="project" value="TreeGrafter"/>
</dbReference>
<evidence type="ECO:0000256" key="14">
    <source>
        <dbReference type="ARBA" id="ARBA00023288"/>
    </source>
</evidence>
<evidence type="ECO:0000256" key="4">
    <source>
        <dbReference type="ARBA" id="ARBA00022475"/>
    </source>
</evidence>
<dbReference type="EnsemblMetazoa" id="PPAI004345-RA">
    <property type="protein sequence ID" value="PPAI004345-PA"/>
    <property type="gene ID" value="PPAI004345"/>
</dbReference>
<dbReference type="PANTHER" id="PTHR11533:SF290">
    <property type="entry name" value="AMINOPEPTIDASE"/>
    <property type="match status" value="1"/>
</dbReference>
<dbReference type="AlphaFoldDB" id="A0A1B0D9N3"/>
<keyword evidence="7" id="KW-0479">Metal-binding</keyword>
<keyword evidence="12" id="KW-0472">Membrane</keyword>
<evidence type="ECO:0000313" key="16">
    <source>
        <dbReference type="EnsemblMetazoa" id="PPAI004345-PA"/>
    </source>
</evidence>
<keyword evidence="8" id="KW-0732">Signal</keyword>
<comment type="similarity">
    <text evidence="3">Belongs to the peptidase M1 family.</text>
</comment>
<dbReference type="GO" id="GO:0008270">
    <property type="term" value="F:zinc ion binding"/>
    <property type="evidence" value="ECO:0007669"/>
    <property type="project" value="TreeGrafter"/>
</dbReference>
<keyword evidence="13" id="KW-0325">Glycoprotein</keyword>
<evidence type="ECO:0000256" key="6">
    <source>
        <dbReference type="ARBA" id="ARBA00022670"/>
    </source>
</evidence>
<dbReference type="EMBL" id="AJVK01028348">
    <property type="status" value="NOT_ANNOTATED_CDS"/>
    <property type="molecule type" value="Genomic_DNA"/>
</dbReference>
<keyword evidence="5" id="KW-0336">GPI-anchor</keyword>
<dbReference type="EMBL" id="AJVK01028347">
    <property type="status" value="NOT_ANNOTATED_CDS"/>
    <property type="molecule type" value="Genomic_DNA"/>
</dbReference>
<comment type="cofactor">
    <cofactor evidence="1">
        <name>Zn(2+)</name>
        <dbReference type="ChEBI" id="CHEBI:29105"/>
    </cofactor>
</comment>
<dbReference type="PANTHER" id="PTHR11533">
    <property type="entry name" value="PROTEASE M1 ZINC METALLOPROTEASE"/>
    <property type="match status" value="1"/>
</dbReference>
<dbReference type="Proteomes" id="UP000092462">
    <property type="component" value="Unassembled WGS sequence"/>
</dbReference>
<dbReference type="GO" id="GO:0042277">
    <property type="term" value="F:peptide binding"/>
    <property type="evidence" value="ECO:0007669"/>
    <property type="project" value="TreeGrafter"/>
</dbReference>
<dbReference type="VEuPathDB" id="VectorBase:PPAPM1_010947"/>
<proteinExistence type="inferred from homology"/>
<name>A0A1B0D9N3_PHLPP</name>
<evidence type="ECO:0000256" key="2">
    <source>
        <dbReference type="ARBA" id="ARBA00004609"/>
    </source>
</evidence>
<dbReference type="VEuPathDB" id="VectorBase:PPAI004345"/>
<evidence type="ECO:0000259" key="15">
    <source>
        <dbReference type="Pfam" id="PF11838"/>
    </source>
</evidence>
<dbReference type="GO" id="GO:0005615">
    <property type="term" value="C:extracellular space"/>
    <property type="evidence" value="ECO:0007669"/>
    <property type="project" value="TreeGrafter"/>
</dbReference>
<feature type="domain" description="ERAP1-like C-terminal" evidence="15">
    <location>
        <begin position="124"/>
        <end position="243"/>
    </location>
</feature>
<evidence type="ECO:0000256" key="5">
    <source>
        <dbReference type="ARBA" id="ARBA00022622"/>
    </source>
</evidence>
<evidence type="ECO:0000256" key="9">
    <source>
        <dbReference type="ARBA" id="ARBA00022801"/>
    </source>
</evidence>
<dbReference type="InterPro" id="IPR024571">
    <property type="entry name" value="ERAP1-like_C_dom"/>
</dbReference>
<dbReference type="GO" id="GO:0006508">
    <property type="term" value="P:proteolysis"/>
    <property type="evidence" value="ECO:0007669"/>
    <property type="project" value="UniProtKB-KW"/>
</dbReference>
<keyword evidence="4" id="KW-1003">Cell membrane</keyword>
<dbReference type="GO" id="GO:0070006">
    <property type="term" value="F:metalloaminopeptidase activity"/>
    <property type="evidence" value="ECO:0007669"/>
    <property type="project" value="TreeGrafter"/>
</dbReference>
<comment type="subcellular location">
    <subcellularLocation>
        <location evidence="2">Cell membrane</location>
        <topology evidence="2">Lipid-anchor</topology>
        <topology evidence="2">GPI-anchor</topology>
    </subcellularLocation>
</comment>
<keyword evidence="11" id="KW-0482">Metalloprotease</keyword>
<evidence type="ECO:0000313" key="17">
    <source>
        <dbReference type="Proteomes" id="UP000092462"/>
    </source>
</evidence>
<dbReference type="FunFam" id="2.60.40.1910:FF:000008">
    <property type="entry name" value="Aminopeptidase"/>
    <property type="match status" value="1"/>
</dbReference>
<evidence type="ECO:0000256" key="13">
    <source>
        <dbReference type="ARBA" id="ARBA00023180"/>
    </source>
</evidence>
<keyword evidence="14" id="KW-0449">Lipoprotein</keyword>
<accession>A0A1B0D9N3</accession>
<evidence type="ECO:0000256" key="12">
    <source>
        <dbReference type="ARBA" id="ARBA00023136"/>
    </source>
</evidence>
<evidence type="ECO:0000256" key="3">
    <source>
        <dbReference type="ARBA" id="ARBA00010136"/>
    </source>
</evidence>
<organism evidence="16 17">
    <name type="scientific">Phlebotomus papatasi</name>
    <name type="common">Sandfly</name>
    <dbReference type="NCBI Taxonomy" id="29031"/>
    <lineage>
        <taxon>Eukaryota</taxon>
        <taxon>Metazoa</taxon>
        <taxon>Ecdysozoa</taxon>
        <taxon>Arthropoda</taxon>
        <taxon>Hexapoda</taxon>
        <taxon>Insecta</taxon>
        <taxon>Pterygota</taxon>
        <taxon>Neoptera</taxon>
        <taxon>Endopterygota</taxon>
        <taxon>Diptera</taxon>
        <taxon>Nematocera</taxon>
        <taxon>Psychodoidea</taxon>
        <taxon>Psychodidae</taxon>
        <taxon>Phlebotomus</taxon>
        <taxon>Phlebotomus</taxon>
    </lineage>
</organism>
<evidence type="ECO:0000256" key="11">
    <source>
        <dbReference type="ARBA" id="ARBA00023049"/>
    </source>
</evidence>
<keyword evidence="6" id="KW-0645">Protease</keyword>
<evidence type="ECO:0000256" key="8">
    <source>
        <dbReference type="ARBA" id="ARBA00022729"/>
    </source>
</evidence>
<dbReference type="Gene3D" id="1.25.50.20">
    <property type="match status" value="1"/>
</dbReference>
<dbReference type="GO" id="GO:0043171">
    <property type="term" value="P:peptide catabolic process"/>
    <property type="evidence" value="ECO:0007669"/>
    <property type="project" value="TreeGrafter"/>
</dbReference>
<protein>
    <recommendedName>
        <fullName evidence="15">ERAP1-like C-terminal domain-containing protein</fullName>
    </recommendedName>
</protein>
<sequence length="274" mass="31977">MAFKVAEPKDLCRNLQEAVDEDHSLPDDIKVEDALKSWIDQPGYPLITVIRNYESNEIVVNQQRFLSSREEVDTEGLSWYIPLSITTSKNPDMNDTKPSVWLKGGTRELVLRTSENLTWTSEDWVVFNVDQTGYYRVNYDTQNWKLLADELHKGFPYTIGTLNRAQIIDDAFNLAYSDVVHFTMALDIIKYVKYENEYSVWITANRHLLNMNRRLDGHSYELYYGRFLQHLTEDHFAHLDVFEDFYGRDSIAKAMKIPIVRMFLVAMLTLPGSK</sequence>
<dbReference type="GO" id="GO:0005886">
    <property type="term" value="C:plasma membrane"/>
    <property type="evidence" value="ECO:0007669"/>
    <property type="project" value="UniProtKB-SubCell"/>
</dbReference>